<dbReference type="Proteomes" id="UP000229970">
    <property type="component" value="Unassembled WGS sequence"/>
</dbReference>
<proteinExistence type="predicted"/>
<dbReference type="InterPro" id="IPR010359">
    <property type="entry name" value="IrrE_HExxH"/>
</dbReference>
<dbReference type="InterPro" id="IPR052345">
    <property type="entry name" value="Rad_response_metalloprotease"/>
</dbReference>
<dbReference type="PANTHER" id="PTHR43236">
    <property type="entry name" value="ANTITOXIN HIGA1"/>
    <property type="match status" value="1"/>
</dbReference>
<feature type="domain" description="IrrE N-terminal-like" evidence="1">
    <location>
        <begin position="196"/>
        <end position="296"/>
    </location>
</feature>
<evidence type="ECO:0000259" key="1">
    <source>
        <dbReference type="Pfam" id="PF06114"/>
    </source>
</evidence>
<organism evidence="2 3">
    <name type="scientific">Snodgrassella alvi</name>
    <dbReference type="NCBI Taxonomy" id="1196083"/>
    <lineage>
        <taxon>Bacteria</taxon>
        <taxon>Pseudomonadati</taxon>
        <taxon>Pseudomonadota</taxon>
        <taxon>Betaproteobacteria</taxon>
        <taxon>Neisseriales</taxon>
        <taxon>Neisseriaceae</taxon>
        <taxon>Snodgrassella</taxon>
    </lineage>
</organism>
<evidence type="ECO:0000313" key="2">
    <source>
        <dbReference type="EMBL" id="PIT47513.1"/>
    </source>
</evidence>
<dbReference type="RefSeq" id="WP_100139232.1">
    <property type="nucleotide sequence ID" value="NZ_MEIP01000016.1"/>
</dbReference>
<reference evidence="2 3" key="1">
    <citation type="journal article" date="2017" name="MBio">
        <title>Type VI secretion-mediated competition in the bee gut microbiome.</title>
        <authorList>
            <person name="Steele M.I."/>
            <person name="Kwong W.K."/>
            <person name="Powell J.E."/>
            <person name="Whiteley M."/>
            <person name="Moran N.A."/>
        </authorList>
    </citation>
    <scope>NUCLEOTIDE SEQUENCE [LARGE SCALE GENOMIC DNA]</scope>
    <source>
        <strain evidence="2 3">Ruf1-X</strain>
    </source>
</reference>
<evidence type="ECO:0000313" key="3">
    <source>
        <dbReference type="Proteomes" id="UP000229970"/>
    </source>
</evidence>
<dbReference type="EMBL" id="MEIP01000016">
    <property type="protein sequence ID" value="PIT47513.1"/>
    <property type="molecule type" value="Genomic_DNA"/>
</dbReference>
<dbReference type="PANTHER" id="PTHR43236:SF2">
    <property type="entry name" value="BLL0069 PROTEIN"/>
    <property type="match status" value="1"/>
</dbReference>
<dbReference type="Pfam" id="PF06114">
    <property type="entry name" value="Peptidase_M78"/>
    <property type="match status" value="1"/>
</dbReference>
<protein>
    <recommendedName>
        <fullName evidence="1">IrrE N-terminal-like domain-containing protein</fullName>
    </recommendedName>
</protein>
<sequence length="386" mass="44407">MSIEFQISKPVLTWIADMQAKDVHTLAQEFVSDEKKIEKFLNGLVTKTQALKLAKLAKIPFGFLFLDKPPKITHPTLPDFRNTLEAEPLSNDFYEVLEDINNKIDWYKDFLKEEDILDKLDFVGRFDYKESTAEYVAKDIAASIGYNIHTKLSKTNNKDTYFSELVSKFENIGILVFQSGIVKNNTKKTLSVKEFRGFAITDKYAPAIFINSKDEKSAQLFTLLHEVAHLWIGQEGVSNWYSKNKLETFCNKVAAHFFMPDDMFKSEWQKKADIFTDKLDIINEISKFFKVSSLATVIKAVHLNFVPSDYINIIRKHIDKQLLKNKSKDRGGNPYASYPLRNSKRLTKIILTQTLNQHILITDAAKLLNLKPTTVMNLYGIIQDKI</sequence>
<name>A0A2N9XGQ8_9NEIS</name>
<gene>
    <name evidence="2" type="ORF">BHC46_06960</name>
</gene>
<accession>A0A2N9XGQ8</accession>
<dbReference type="Gene3D" id="1.10.10.2910">
    <property type="match status" value="1"/>
</dbReference>
<dbReference type="AlphaFoldDB" id="A0A2N9XGQ8"/>
<comment type="caution">
    <text evidence="2">The sequence shown here is derived from an EMBL/GenBank/DDBJ whole genome shotgun (WGS) entry which is preliminary data.</text>
</comment>